<dbReference type="PANTHER" id="PTHR43794">
    <property type="entry name" value="AMINOHYDROLASE SSNA-RELATED"/>
    <property type="match status" value="1"/>
</dbReference>
<keyword evidence="2 4" id="KW-0378">Hydrolase</keyword>
<comment type="cofactor">
    <cofactor evidence="4">
        <name>Zn(2+)</name>
        <dbReference type="ChEBI" id="CHEBI:29105"/>
    </cofactor>
    <text evidence="4">Binds 1 zinc ion per subunit.</text>
</comment>
<dbReference type="InterPro" id="IPR006680">
    <property type="entry name" value="Amidohydro-rel"/>
</dbReference>
<dbReference type="HAMAP" id="MF_01281">
    <property type="entry name" value="MTA_SAH_deamin"/>
    <property type="match status" value="1"/>
</dbReference>
<evidence type="ECO:0000256" key="4">
    <source>
        <dbReference type="HAMAP-Rule" id="MF_01281"/>
    </source>
</evidence>
<dbReference type="RefSeq" id="WP_075860072.1">
    <property type="nucleotide sequence ID" value="NZ_BDJK01000055.1"/>
</dbReference>
<dbReference type="GO" id="GO:0050270">
    <property type="term" value="F:S-adenosylhomocysteine deaminase activity"/>
    <property type="evidence" value="ECO:0007669"/>
    <property type="project" value="UniProtKB-UniRule"/>
</dbReference>
<dbReference type="Proteomes" id="UP000187485">
    <property type="component" value="Unassembled WGS sequence"/>
</dbReference>
<dbReference type="CDD" id="cd01298">
    <property type="entry name" value="ATZ_TRZ_like"/>
    <property type="match status" value="1"/>
</dbReference>
<gene>
    <name evidence="4" type="primary">mtaD</name>
    <name evidence="6" type="ORF">cpu_21910</name>
</gene>
<dbReference type="EMBL" id="BDJK01000055">
    <property type="protein sequence ID" value="GAV23681.1"/>
    <property type="molecule type" value="Genomic_DNA"/>
</dbReference>
<dbReference type="Pfam" id="PF01979">
    <property type="entry name" value="Amidohydro_1"/>
    <property type="match status" value="1"/>
</dbReference>
<organism evidence="6 7">
    <name type="scientific">Carboxydothermus pertinax</name>
    <dbReference type="NCBI Taxonomy" id="870242"/>
    <lineage>
        <taxon>Bacteria</taxon>
        <taxon>Bacillati</taxon>
        <taxon>Bacillota</taxon>
        <taxon>Clostridia</taxon>
        <taxon>Thermoanaerobacterales</taxon>
        <taxon>Thermoanaerobacteraceae</taxon>
        <taxon>Carboxydothermus</taxon>
    </lineage>
</organism>
<dbReference type="InterPro" id="IPR023512">
    <property type="entry name" value="Deaminase_MtaD/DadD"/>
</dbReference>
<dbReference type="InterPro" id="IPR011059">
    <property type="entry name" value="Metal-dep_hydrolase_composite"/>
</dbReference>
<feature type="binding site" evidence="4">
    <location>
        <position position="64"/>
    </location>
    <ligand>
        <name>Zn(2+)</name>
        <dbReference type="ChEBI" id="CHEBI:29105"/>
    </ligand>
</feature>
<feature type="binding site" evidence="4">
    <location>
        <position position="66"/>
    </location>
    <ligand>
        <name>Zn(2+)</name>
        <dbReference type="ChEBI" id="CHEBI:29105"/>
    </ligand>
</feature>
<evidence type="ECO:0000259" key="5">
    <source>
        <dbReference type="Pfam" id="PF01979"/>
    </source>
</evidence>
<feature type="binding site" evidence="4">
    <location>
        <position position="214"/>
    </location>
    <ligand>
        <name>substrate</name>
    </ligand>
</feature>
<dbReference type="STRING" id="870242.cpu_21910"/>
<feature type="domain" description="Amidohydrolase-related" evidence="5">
    <location>
        <begin position="55"/>
        <end position="402"/>
    </location>
</feature>
<feature type="binding site" evidence="4">
    <location>
        <position position="299"/>
    </location>
    <ligand>
        <name>substrate</name>
    </ligand>
</feature>
<evidence type="ECO:0000256" key="2">
    <source>
        <dbReference type="ARBA" id="ARBA00022801"/>
    </source>
</evidence>
<comment type="caution">
    <text evidence="6">The sequence shown here is derived from an EMBL/GenBank/DDBJ whole genome shotgun (WGS) entry which is preliminary data.</text>
</comment>
<evidence type="ECO:0000313" key="6">
    <source>
        <dbReference type="EMBL" id="GAV23681.1"/>
    </source>
</evidence>
<feature type="binding site" evidence="4">
    <location>
        <position position="93"/>
    </location>
    <ligand>
        <name>substrate</name>
    </ligand>
</feature>
<accession>A0A1L8CXS9</accession>
<dbReference type="SUPFAM" id="SSF51338">
    <property type="entry name" value="Composite domain of metallo-dependent hydrolases"/>
    <property type="match status" value="1"/>
</dbReference>
<comment type="caution">
    <text evidence="4">Lacks conserved residue(s) required for the propagation of feature annotation.</text>
</comment>
<comment type="similarity">
    <text evidence="4">Belongs to the metallo-dependent hydrolases superfamily. MTA/SAH deaminase family.</text>
</comment>
<dbReference type="GO" id="GO:0090614">
    <property type="term" value="F:5'-methylthioadenosine deaminase activity"/>
    <property type="evidence" value="ECO:0007669"/>
    <property type="project" value="UniProtKB-UniRule"/>
</dbReference>
<feature type="binding site" evidence="4">
    <location>
        <position position="299"/>
    </location>
    <ligand>
        <name>Zn(2+)</name>
        <dbReference type="ChEBI" id="CHEBI:29105"/>
    </ligand>
</feature>
<dbReference type="Gene3D" id="3.20.20.140">
    <property type="entry name" value="Metal-dependent hydrolases"/>
    <property type="match status" value="1"/>
</dbReference>
<keyword evidence="3 4" id="KW-0862">Zinc</keyword>
<evidence type="ECO:0000256" key="3">
    <source>
        <dbReference type="ARBA" id="ARBA00022833"/>
    </source>
</evidence>
<dbReference type="SUPFAM" id="SSF51556">
    <property type="entry name" value="Metallo-dependent hydrolases"/>
    <property type="match status" value="1"/>
</dbReference>
<dbReference type="EC" id="3.5.4.28" evidence="4"/>
<dbReference type="InterPro" id="IPR050287">
    <property type="entry name" value="MTA/SAH_deaminase"/>
</dbReference>
<evidence type="ECO:0000256" key="1">
    <source>
        <dbReference type="ARBA" id="ARBA00022723"/>
    </source>
</evidence>
<dbReference type="EC" id="3.5.4.31" evidence="4"/>
<sequence length="430" mass="47385">MSILIKNVVMLDLINHEAAEKDIFIEKDRISQIASKINLSPLTANTTIIDGKGKIALPGLVNGHTHVAMTLFRGAADDLPLMDWLNNVIWPSESRLKGEDVYWGSLLGIVEMLKSGTTTFCDMYFFMDEVARAVEESGIRALLSRGMVALDPVNGEKGLKESGEFIKNWQGKASGRITTALAPHAPYTCPPEFLKEVISEAKKLGVPIHIHISETLDEIKIIKEKYGTTPVRHLENLGLFEVKTIGAHLVHVDDEEIEILKRYRVGAIHNPQSNMKLASGIAPVQKMLERGVLVGLGTDGAASNNDLDMFEELRTASYLQKVSTMNSQALNAKTSLEIATLLGAKALGFEDIGAIKEGYKADIILVDANETYYYPRHNVFNLLAYSAKGADVETVIIDGEIVMKNRELTRIDEEKIKFEANKRGIQLVAG</sequence>
<proteinExistence type="inferred from homology"/>
<keyword evidence="7" id="KW-1185">Reference proteome</keyword>
<dbReference type="Gene3D" id="2.30.40.10">
    <property type="entry name" value="Urease, subunit C, domain 1"/>
    <property type="match status" value="1"/>
</dbReference>
<comment type="catalytic activity">
    <reaction evidence="4">
        <text>S-adenosyl-L-homocysteine + H2O + H(+) = S-inosyl-L-homocysteine + NH4(+)</text>
        <dbReference type="Rhea" id="RHEA:20716"/>
        <dbReference type="ChEBI" id="CHEBI:15377"/>
        <dbReference type="ChEBI" id="CHEBI:15378"/>
        <dbReference type="ChEBI" id="CHEBI:28938"/>
        <dbReference type="ChEBI" id="CHEBI:57856"/>
        <dbReference type="ChEBI" id="CHEBI:57985"/>
        <dbReference type="EC" id="3.5.4.28"/>
    </reaction>
</comment>
<protein>
    <recommendedName>
        <fullName evidence="4">5-methylthioadenosine/S-adenosylhomocysteine deaminase</fullName>
        <shortName evidence="4">MTA/SAH deaminase</shortName>
        <ecNumber evidence="4">3.5.4.28</ecNumber>
        <ecNumber evidence="4">3.5.4.31</ecNumber>
    </recommendedName>
</protein>
<comment type="catalytic activity">
    <reaction evidence="4">
        <text>S-methyl-5'-thioadenosine + H2O + H(+) = S-methyl-5'-thioinosine + NH4(+)</text>
        <dbReference type="Rhea" id="RHEA:25025"/>
        <dbReference type="ChEBI" id="CHEBI:15377"/>
        <dbReference type="ChEBI" id="CHEBI:15378"/>
        <dbReference type="ChEBI" id="CHEBI:17509"/>
        <dbReference type="ChEBI" id="CHEBI:28938"/>
        <dbReference type="ChEBI" id="CHEBI:48595"/>
        <dbReference type="EC" id="3.5.4.31"/>
    </reaction>
</comment>
<comment type="function">
    <text evidence="4">Catalyzes the deamination of 5-methylthioadenosine and S-adenosyl-L-homocysteine into 5-methylthioinosine and S-inosyl-L-homocysteine, respectively. Is also able to deaminate adenosine.</text>
</comment>
<dbReference type="GO" id="GO:0046872">
    <property type="term" value="F:metal ion binding"/>
    <property type="evidence" value="ECO:0007669"/>
    <property type="project" value="UniProtKB-KW"/>
</dbReference>
<keyword evidence="1 4" id="KW-0479">Metal-binding</keyword>
<feature type="binding site" evidence="4">
    <location>
        <position position="184"/>
    </location>
    <ligand>
        <name>substrate</name>
    </ligand>
</feature>
<reference evidence="7" key="1">
    <citation type="submission" date="2016-12" db="EMBL/GenBank/DDBJ databases">
        <title>Draft Genome Sequences od Carboxydothermus pertinax and islandicus, Hydrogenogenic Carboxydotrophic Bacteria.</title>
        <authorList>
            <person name="Fukuyama Y."/>
            <person name="Ohmae K."/>
            <person name="Yoneda Y."/>
            <person name="Yoshida T."/>
            <person name="Sako Y."/>
        </authorList>
    </citation>
    <scope>NUCLEOTIDE SEQUENCE [LARGE SCALE GENOMIC DNA]</scope>
    <source>
        <strain evidence="7">Ug1</strain>
    </source>
</reference>
<feature type="binding site" evidence="4">
    <location>
        <position position="145"/>
    </location>
    <ligand>
        <name>substrate</name>
    </ligand>
</feature>
<feature type="binding site" evidence="4">
    <location>
        <position position="211"/>
    </location>
    <ligand>
        <name>Zn(2+)</name>
        <dbReference type="ChEBI" id="CHEBI:29105"/>
    </ligand>
</feature>
<dbReference type="AlphaFoldDB" id="A0A1L8CXS9"/>
<dbReference type="PANTHER" id="PTHR43794:SF11">
    <property type="entry name" value="AMIDOHYDROLASE-RELATED DOMAIN-CONTAINING PROTEIN"/>
    <property type="match status" value="1"/>
</dbReference>
<dbReference type="FunFam" id="3.20.20.140:FF:000014">
    <property type="entry name" value="5-methylthioadenosine/S-adenosylhomocysteine deaminase"/>
    <property type="match status" value="1"/>
</dbReference>
<name>A0A1L8CXS9_9THEO</name>
<evidence type="ECO:0000313" key="7">
    <source>
        <dbReference type="Proteomes" id="UP000187485"/>
    </source>
</evidence>
<dbReference type="InterPro" id="IPR032466">
    <property type="entry name" value="Metal_Hydrolase"/>
</dbReference>